<evidence type="ECO:0000259" key="9">
    <source>
        <dbReference type="Pfam" id="PF04535"/>
    </source>
</evidence>
<evidence type="ECO:0000256" key="5">
    <source>
        <dbReference type="ARBA" id="ARBA00022692"/>
    </source>
</evidence>
<feature type="transmembrane region" description="Helical" evidence="8">
    <location>
        <begin position="21"/>
        <end position="44"/>
    </location>
</feature>
<evidence type="ECO:0000256" key="6">
    <source>
        <dbReference type="ARBA" id="ARBA00022989"/>
    </source>
</evidence>
<keyword evidence="4 8" id="KW-1003">Cell membrane</keyword>
<gene>
    <name evidence="10" type="ORF">GIB67_009458</name>
</gene>
<dbReference type="Pfam" id="PF04535">
    <property type="entry name" value="CASP_dom"/>
    <property type="match status" value="1"/>
</dbReference>
<name>A0A7J7N304_9MAGN</name>
<sequence length="173" mass="19284">MEIVTQDKTETKPPQTSHKKFLILQSILRILCFASTLIAIWVMATSKQTKVIYGFAITAKYSYSSALKYFIVAKAIASVLSVVSLVIVLLSITHPEKYFVLFLMDFISTLLTATGFTAASTIGFLGMNGDDHIGWMPICNHFDVFCKRSQNSVIFSGLATILFLILTVWSKRI</sequence>
<dbReference type="EMBL" id="JACGCM010001129">
    <property type="protein sequence ID" value="KAF6161579.1"/>
    <property type="molecule type" value="Genomic_DNA"/>
</dbReference>
<evidence type="ECO:0000313" key="10">
    <source>
        <dbReference type="EMBL" id="KAF6161579.1"/>
    </source>
</evidence>
<feature type="transmembrane region" description="Helical" evidence="8">
    <location>
        <begin position="69"/>
        <end position="92"/>
    </location>
</feature>
<feature type="transmembrane region" description="Helical" evidence="8">
    <location>
        <begin position="99"/>
        <end position="127"/>
    </location>
</feature>
<organism evidence="10 11">
    <name type="scientific">Kingdonia uniflora</name>
    <dbReference type="NCBI Taxonomy" id="39325"/>
    <lineage>
        <taxon>Eukaryota</taxon>
        <taxon>Viridiplantae</taxon>
        <taxon>Streptophyta</taxon>
        <taxon>Embryophyta</taxon>
        <taxon>Tracheophyta</taxon>
        <taxon>Spermatophyta</taxon>
        <taxon>Magnoliopsida</taxon>
        <taxon>Ranunculales</taxon>
        <taxon>Circaeasteraceae</taxon>
        <taxon>Kingdonia</taxon>
    </lineage>
</organism>
<protein>
    <recommendedName>
        <fullName evidence="8">CASP-like protein</fullName>
    </recommendedName>
</protein>
<keyword evidence="5 8" id="KW-0812">Transmembrane</keyword>
<keyword evidence="6 8" id="KW-1133">Transmembrane helix</keyword>
<evidence type="ECO:0000256" key="1">
    <source>
        <dbReference type="ARBA" id="ARBA00004651"/>
    </source>
</evidence>
<comment type="subcellular location">
    <subcellularLocation>
        <location evidence="1 8">Cell membrane</location>
        <topology evidence="1 8">Multi-pass membrane protein</topology>
    </subcellularLocation>
</comment>
<proteinExistence type="inferred from homology"/>
<feature type="transmembrane region" description="Helical" evidence="8">
    <location>
        <begin position="152"/>
        <end position="169"/>
    </location>
</feature>
<keyword evidence="7 8" id="KW-0472">Membrane</keyword>
<dbReference type="PANTHER" id="PTHR36488:SF8">
    <property type="entry name" value="CASP-LIKE PROTEIN 1U1"/>
    <property type="match status" value="1"/>
</dbReference>
<evidence type="ECO:0000256" key="8">
    <source>
        <dbReference type="RuleBase" id="RU361233"/>
    </source>
</evidence>
<dbReference type="Proteomes" id="UP000541444">
    <property type="component" value="Unassembled WGS sequence"/>
</dbReference>
<comment type="caution">
    <text evidence="10">The sequence shown here is derived from an EMBL/GenBank/DDBJ whole genome shotgun (WGS) entry which is preliminary data.</text>
</comment>
<keyword evidence="11" id="KW-1185">Reference proteome</keyword>
<evidence type="ECO:0000256" key="3">
    <source>
        <dbReference type="ARBA" id="ARBA00011489"/>
    </source>
</evidence>
<feature type="domain" description="Casparian strip membrane protein" evidence="9">
    <location>
        <begin position="21"/>
        <end position="161"/>
    </location>
</feature>
<accession>A0A7J7N304</accession>
<dbReference type="NCBIfam" id="TIGR01569">
    <property type="entry name" value="A_tha_TIGR01569"/>
    <property type="match status" value="1"/>
</dbReference>
<evidence type="ECO:0000313" key="11">
    <source>
        <dbReference type="Proteomes" id="UP000541444"/>
    </source>
</evidence>
<evidence type="ECO:0000256" key="7">
    <source>
        <dbReference type="ARBA" id="ARBA00023136"/>
    </source>
</evidence>
<dbReference type="InterPro" id="IPR006702">
    <property type="entry name" value="CASP_dom"/>
</dbReference>
<comment type="similarity">
    <text evidence="2 8">Belongs to the Casparian strip membrane proteins (CASP) family.</text>
</comment>
<evidence type="ECO:0000256" key="4">
    <source>
        <dbReference type="ARBA" id="ARBA00022475"/>
    </source>
</evidence>
<comment type="subunit">
    <text evidence="3 8">Homodimer and heterodimers.</text>
</comment>
<dbReference type="InterPro" id="IPR044173">
    <property type="entry name" value="CASPL"/>
</dbReference>
<dbReference type="OrthoDB" id="1904499at2759"/>
<dbReference type="GO" id="GO:0005886">
    <property type="term" value="C:plasma membrane"/>
    <property type="evidence" value="ECO:0007669"/>
    <property type="project" value="UniProtKB-SubCell"/>
</dbReference>
<reference evidence="10 11" key="1">
    <citation type="journal article" date="2020" name="IScience">
        <title>Genome Sequencing of the Endangered Kingdonia uniflora (Circaeasteraceae, Ranunculales) Reveals Potential Mechanisms of Evolutionary Specialization.</title>
        <authorList>
            <person name="Sun Y."/>
            <person name="Deng T."/>
            <person name="Zhang A."/>
            <person name="Moore M.J."/>
            <person name="Landis J.B."/>
            <person name="Lin N."/>
            <person name="Zhang H."/>
            <person name="Zhang X."/>
            <person name="Huang J."/>
            <person name="Zhang X."/>
            <person name="Sun H."/>
            <person name="Wang H."/>
        </authorList>
    </citation>
    <scope>NUCLEOTIDE SEQUENCE [LARGE SCALE GENOMIC DNA]</scope>
    <source>
        <strain evidence="10">TB1705</strain>
        <tissue evidence="10">Leaf</tissue>
    </source>
</reference>
<dbReference type="AlphaFoldDB" id="A0A7J7N304"/>
<evidence type="ECO:0000256" key="2">
    <source>
        <dbReference type="ARBA" id="ARBA00007651"/>
    </source>
</evidence>
<dbReference type="PANTHER" id="PTHR36488">
    <property type="entry name" value="CASP-LIKE PROTEIN 1U1"/>
    <property type="match status" value="1"/>
</dbReference>
<dbReference type="InterPro" id="IPR006459">
    <property type="entry name" value="CASP/CASPL"/>
</dbReference>